<dbReference type="GO" id="GO:0016740">
    <property type="term" value="F:transferase activity"/>
    <property type="evidence" value="ECO:0007669"/>
    <property type="project" value="UniProtKB-KW"/>
</dbReference>
<dbReference type="SUPFAM" id="SSF141000">
    <property type="entry name" value="Glu-tRNAGln amidotransferase C subunit"/>
    <property type="match status" value="1"/>
</dbReference>
<comment type="caution">
    <text evidence="3">The sequence shown here is derived from an EMBL/GenBank/DDBJ whole genome shotgun (WGS) entry which is preliminary data.</text>
</comment>
<dbReference type="GO" id="GO:0006450">
    <property type="term" value="P:regulation of translational fidelity"/>
    <property type="evidence" value="ECO:0007669"/>
    <property type="project" value="InterPro"/>
</dbReference>
<keyword evidence="3" id="KW-0808">Transferase</keyword>
<dbReference type="NCBIfam" id="TIGR00135">
    <property type="entry name" value="gatC"/>
    <property type="match status" value="1"/>
</dbReference>
<protein>
    <recommendedName>
        <fullName evidence="2">Aspartyl/glutamyl-tRNA(Asn/Gln) amidotransferase subunit C</fullName>
        <shortName evidence="2">Asp/Glu-ADT subunit C</shortName>
        <ecNumber evidence="2">6.3.5.-</ecNumber>
    </recommendedName>
</protein>
<dbReference type="InterPro" id="IPR003837">
    <property type="entry name" value="GatC"/>
</dbReference>
<dbReference type="Pfam" id="PF02686">
    <property type="entry name" value="GatC"/>
    <property type="match status" value="1"/>
</dbReference>
<keyword evidence="2" id="KW-0436">Ligase</keyword>
<sequence length="97" mass="11466">MAISLEEVYKIAHLCRLDFNEEEAKVIAEELSRILDYFKKLQTLDTEEINPTFHTLKVKTPFREDEVKEFPYIKDILKNAPKLYERMIVVPKIVKAP</sequence>
<keyword evidence="1 2" id="KW-0067">ATP-binding</keyword>
<dbReference type="PANTHER" id="PTHR15004">
    <property type="entry name" value="GLUTAMYL-TRNA(GLN) AMIDOTRANSFERASE SUBUNIT C, MITOCHONDRIAL"/>
    <property type="match status" value="1"/>
</dbReference>
<dbReference type="Gene3D" id="1.10.20.60">
    <property type="entry name" value="Glu-tRNAGln amidotransferase C subunit, N-terminal domain"/>
    <property type="match status" value="1"/>
</dbReference>
<evidence type="ECO:0000256" key="1">
    <source>
        <dbReference type="ARBA" id="ARBA00022840"/>
    </source>
</evidence>
<comment type="catalytic activity">
    <reaction evidence="2">
        <text>L-aspartyl-tRNA(Asn) + L-glutamine + ATP + H2O = L-asparaginyl-tRNA(Asn) + L-glutamate + ADP + phosphate + 2 H(+)</text>
        <dbReference type="Rhea" id="RHEA:14513"/>
        <dbReference type="Rhea" id="RHEA-COMP:9674"/>
        <dbReference type="Rhea" id="RHEA-COMP:9677"/>
        <dbReference type="ChEBI" id="CHEBI:15377"/>
        <dbReference type="ChEBI" id="CHEBI:15378"/>
        <dbReference type="ChEBI" id="CHEBI:29985"/>
        <dbReference type="ChEBI" id="CHEBI:30616"/>
        <dbReference type="ChEBI" id="CHEBI:43474"/>
        <dbReference type="ChEBI" id="CHEBI:58359"/>
        <dbReference type="ChEBI" id="CHEBI:78515"/>
        <dbReference type="ChEBI" id="CHEBI:78516"/>
        <dbReference type="ChEBI" id="CHEBI:456216"/>
    </reaction>
</comment>
<dbReference type="GO" id="GO:0006412">
    <property type="term" value="P:translation"/>
    <property type="evidence" value="ECO:0007669"/>
    <property type="project" value="UniProtKB-UniRule"/>
</dbReference>
<evidence type="ECO:0000313" key="3">
    <source>
        <dbReference type="EMBL" id="HHQ15593.1"/>
    </source>
</evidence>
<dbReference type="AlphaFoldDB" id="A0A7V5XG05"/>
<dbReference type="EC" id="6.3.5.-" evidence="2"/>
<comment type="function">
    <text evidence="2">Allows the formation of correctly charged Asn-tRNA(Asn) or Gln-tRNA(Gln) through the transamidation of misacylated Asp-tRNA(Asn) or Glu-tRNA(Gln) in organisms which lack either or both of asparaginyl-tRNA or glutaminyl-tRNA synthetases. The reaction takes place in the presence of glutamine and ATP through an activated phospho-Asp-tRNA(Asn) or phospho-Glu-tRNA(Gln).</text>
</comment>
<comment type="catalytic activity">
    <reaction evidence="2">
        <text>L-glutamyl-tRNA(Gln) + L-glutamine + ATP + H2O = L-glutaminyl-tRNA(Gln) + L-glutamate + ADP + phosphate + H(+)</text>
        <dbReference type="Rhea" id="RHEA:17521"/>
        <dbReference type="Rhea" id="RHEA-COMP:9681"/>
        <dbReference type="Rhea" id="RHEA-COMP:9684"/>
        <dbReference type="ChEBI" id="CHEBI:15377"/>
        <dbReference type="ChEBI" id="CHEBI:15378"/>
        <dbReference type="ChEBI" id="CHEBI:29985"/>
        <dbReference type="ChEBI" id="CHEBI:30616"/>
        <dbReference type="ChEBI" id="CHEBI:43474"/>
        <dbReference type="ChEBI" id="CHEBI:58359"/>
        <dbReference type="ChEBI" id="CHEBI:78520"/>
        <dbReference type="ChEBI" id="CHEBI:78521"/>
        <dbReference type="ChEBI" id="CHEBI:456216"/>
    </reaction>
</comment>
<dbReference type="EMBL" id="DRWR01000033">
    <property type="protein sequence ID" value="HHQ15593.1"/>
    <property type="molecule type" value="Genomic_DNA"/>
</dbReference>
<dbReference type="PANTHER" id="PTHR15004:SF0">
    <property type="entry name" value="GLUTAMYL-TRNA(GLN) AMIDOTRANSFERASE SUBUNIT C, MITOCHONDRIAL"/>
    <property type="match status" value="1"/>
</dbReference>
<comment type="similarity">
    <text evidence="2">Belongs to the GatC family.</text>
</comment>
<dbReference type="InterPro" id="IPR036113">
    <property type="entry name" value="Asp/Glu-ADT_sf_sub_c"/>
</dbReference>
<evidence type="ECO:0000256" key="2">
    <source>
        <dbReference type="HAMAP-Rule" id="MF_00122"/>
    </source>
</evidence>
<comment type="subunit">
    <text evidence="2">Heterotrimer of A, B and C subunits.</text>
</comment>
<dbReference type="HAMAP" id="MF_00122">
    <property type="entry name" value="GatC"/>
    <property type="match status" value="1"/>
</dbReference>
<dbReference type="GO" id="GO:0005524">
    <property type="term" value="F:ATP binding"/>
    <property type="evidence" value="ECO:0007669"/>
    <property type="project" value="UniProtKB-KW"/>
</dbReference>
<organism evidence="3">
    <name type="scientific">Thermodesulfobacterium geofontis</name>
    <dbReference type="NCBI Taxonomy" id="1295609"/>
    <lineage>
        <taxon>Bacteria</taxon>
        <taxon>Pseudomonadati</taxon>
        <taxon>Thermodesulfobacteriota</taxon>
        <taxon>Thermodesulfobacteria</taxon>
        <taxon>Thermodesulfobacteriales</taxon>
        <taxon>Thermodesulfobacteriaceae</taxon>
        <taxon>Thermodesulfobacterium</taxon>
    </lineage>
</organism>
<dbReference type="GO" id="GO:0050567">
    <property type="term" value="F:glutaminyl-tRNA synthase (glutamine-hydrolyzing) activity"/>
    <property type="evidence" value="ECO:0007669"/>
    <property type="project" value="UniProtKB-UniRule"/>
</dbReference>
<dbReference type="GO" id="GO:0070681">
    <property type="term" value="P:glutaminyl-tRNAGln biosynthesis via transamidation"/>
    <property type="evidence" value="ECO:0007669"/>
    <property type="project" value="TreeGrafter"/>
</dbReference>
<gene>
    <name evidence="2 3" type="primary">gatC</name>
    <name evidence="3" type="ORF">ENM15_02085</name>
</gene>
<accession>A0A7V5XG05</accession>
<keyword evidence="2" id="KW-0547">Nucleotide-binding</keyword>
<reference evidence="3" key="1">
    <citation type="journal article" date="2020" name="mSystems">
        <title>Genome- and Community-Level Interaction Insights into Carbon Utilization and Element Cycling Functions of Hydrothermarchaeota in Hydrothermal Sediment.</title>
        <authorList>
            <person name="Zhou Z."/>
            <person name="Liu Y."/>
            <person name="Xu W."/>
            <person name="Pan J."/>
            <person name="Luo Z.H."/>
            <person name="Li M."/>
        </authorList>
    </citation>
    <scope>NUCLEOTIDE SEQUENCE [LARGE SCALE GENOMIC DNA]</scope>
    <source>
        <strain evidence="3">SpSt-106</strain>
    </source>
</reference>
<keyword evidence="2" id="KW-0648">Protein biosynthesis</keyword>
<name>A0A7V5XG05_9BACT</name>
<proteinExistence type="inferred from homology"/>